<dbReference type="Gene3D" id="1.10.10.10">
    <property type="entry name" value="Winged helix-like DNA-binding domain superfamily/Winged helix DNA-binding domain"/>
    <property type="match status" value="1"/>
</dbReference>
<dbReference type="InterPro" id="IPR036388">
    <property type="entry name" value="WH-like_DNA-bd_sf"/>
</dbReference>
<accession>A0ABX0QAU6</accession>
<evidence type="ECO:0000256" key="3">
    <source>
        <dbReference type="SAM" id="MobiDB-lite"/>
    </source>
</evidence>
<comment type="caution">
    <text evidence="4">The sequence shown here is derived from an EMBL/GenBank/DDBJ whole genome shotgun (WGS) entry which is preliminary data.</text>
</comment>
<protein>
    <recommendedName>
        <fullName evidence="6">Helix-turn-helix protein</fullName>
    </recommendedName>
</protein>
<dbReference type="RefSeq" id="WP_167129171.1">
    <property type="nucleotide sequence ID" value="NZ_JAAQQR010000010.1"/>
</dbReference>
<evidence type="ECO:0008006" key="6">
    <source>
        <dbReference type="Google" id="ProtNLM"/>
    </source>
</evidence>
<keyword evidence="2" id="KW-0804">Transcription</keyword>
<evidence type="ECO:0000256" key="2">
    <source>
        <dbReference type="ARBA" id="ARBA00023163"/>
    </source>
</evidence>
<sequence>MTTTITPEEFEKALARACMKAANRWMIVDPFRCGDRTAVLTGPHLDEVAREAGLSVPQARRRMQKLQEAGKVLRHDTRGGSTCWWLVGLAPSPAAAPPAPISLPPFVPTVHATPSPSTAPRQGVTAPAPGPARQHWSDVLGVARDCSTSEAREAFQSALAAVDDLDLDAEQQRQRIRDAYNARLVEDGISE</sequence>
<keyword evidence="1" id="KW-0805">Transcription regulation</keyword>
<proteinExistence type="predicted"/>
<keyword evidence="5" id="KW-1185">Reference proteome</keyword>
<dbReference type="InterPro" id="IPR006793">
    <property type="entry name" value="FaeA"/>
</dbReference>
<reference evidence="4 5" key="1">
    <citation type="journal article" date="2011" name="Curr. Microbiol.">
        <title>Luteibacter jiangsuensis sp. nov.: a methamidophos-degrading bacterium isolated from a methamidophos-manufacturing factory.</title>
        <authorList>
            <person name="Wang L."/>
            <person name="Wang G.L."/>
            <person name="Li S.P."/>
            <person name="Jiang J.D."/>
        </authorList>
    </citation>
    <scope>NUCLEOTIDE SEQUENCE [LARGE SCALE GENOMIC DNA]</scope>
    <source>
        <strain evidence="4 5">CGMCC 1.10133</strain>
    </source>
</reference>
<dbReference type="Proteomes" id="UP001429601">
    <property type="component" value="Unassembled WGS sequence"/>
</dbReference>
<evidence type="ECO:0000313" key="5">
    <source>
        <dbReference type="Proteomes" id="UP001429601"/>
    </source>
</evidence>
<dbReference type="EMBL" id="JAAQQR010000010">
    <property type="protein sequence ID" value="NID06612.1"/>
    <property type="molecule type" value="Genomic_DNA"/>
</dbReference>
<dbReference type="Pfam" id="PF04703">
    <property type="entry name" value="FaeA"/>
    <property type="match status" value="1"/>
</dbReference>
<organism evidence="4 5">
    <name type="scientific">Luteibacter jiangsuensis</name>
    <dbReference type="NCBI Taxonomy" id="637577"/>
    <lineage>
        <taxon>Bacteria</taxon>
        <taxon>Pseudomonadati</taxon>
        <taxon>Pseudomonadota</taxon>
        <taxon>Gammaproteobacteria</taxon>
        <taxon>Lysobacterales</taxon>
        <taxon>Rhodanobacteraceae</taxon>
        <taxon>Luteibacter</taxon>
    </lineage>
</organism>
<evidence type="ECO:0000313" key="4">
    <source>
        <dbReference type="EMBL" id="NID06612.1"/>
    </source>
</evidence>
<feature type="region of interest" description="Disordered" evidence="3">
    <location>
        <begin position="112"/>
        <end position="132"/>
    </location>
</feature>
<gene>
    <name evidence="4" type="ORF">HBF26_17085</name>
</gene>
<name>A0ABX0QAU6_9GAMM</name>
<evidence type="ECO:0000256" key="1">
    <source>
        <dbReference type="ARBA" id="ARBA00023015"/>
    </source>
</evidence>